<dbReference type="EMBL" id="FMWO01000085">
    <property type="protein sequence ID" value="SCZ86766.1"/>
    <property type="molecule type" value="Genomic_DNA"/>
</dbReference>
<keyword evidence="1" id="KW-0732">Signal</keyword>
<evidence type="ECO:0000259" key="2">
    <source>
        <dbReference type="Pfam" id="PF07589"/>
    </source>
</evidence>
<accession>A0A1G5SHT1</accession>
<name>A0A1G5SHT1_9PROT</name>
<dbReference type="AlphaFoldDB" id="A0A1G5SHT1"/>
<feature type="signal peptide" evidence="1">
    <location>
        <begin position="1"/>
        <end position="24"/>
    </location>
</feature>
<dbReference type="Proteomes" id="UP000198729">
    <property type="component" value="Unassembled WGS sequence"/>
</dbReference>
<dbReference type="STRING" id="51642.NSMM_740004"/>
<organism evidence="3 4">
    <name type="scientific">Nitrosomonas mobilis</name>
    <dbReference type="NCBI Taxonomy" id="51642"/>
    <lineage>
        <taxon>Bacteria</taxon>
        <taxon>Pseudomonadati</taxon>
        <taxon>Pseudomonadota</taxon>
        <taxon>Betaproteobacteria</taxon>
        <taxon>Nitrosomonadales</taxon>
        <taxon>Nitrosomonadaceae</taxon>
        <taxon>Nitrosomonas</taxon>
    </lineage>
</organism>
<reference evidence="3 4" key="1">
    <citation type="submission" date="2016-10" db="EMBL/GenBank/DDBJ databases">
        <authorList>
            <person name="de Groot N.N."/>
        </authorList>
    </citation>
    <scope>NUCLEOTIDE SEQUENCE [LARGE SCALE GENOMIC DNA]</scope>
    <source>
        <strain evidence="3">1</strain>
    </source>
</reference>
<dbReference type="Pfam" id="PF07589">
    <property type="entry name" value="PEP-CTERM"/>
    <property type="match status" value="1"/>
</dbReference>
<dbReference type="InterPro" id="IPR013424">
    <property type="entry name" value="Ice-binding_C"/>
</dbReference>
<proteinExistence type="predicted"/>
<dbReference type="RefSeq" id="WP_090288014.1">
    <property type="nucleotide sequence ID" value="NZ_FMWO01000085.1"/>
</dbReference>
<keyword evidence="4" id="KW-1185">Reference proteome</keyword>
<evidence type="ECO:0000313" key="4">
    <source>
        <dbReference type="Proteomes" id="UP000198729"/>
    </source>
</evidence>
<protein>
    <recommendedName>
        <fullName evidence="2">Ice-binding protein C-terminal domain-containing protein</fullName>
    </recommendedName>
</protein>
<feature type="chain" id="PRO_5011591205" description="Ice-binding protein C-terminal domain-containing protein" evidence="1">
    <location>
        <begin position="25"/>
        <end position="269"/>
    </location>
</feature>
<gene>
    <name evidence="3" type="ORF">NSMM_740004</name>
</gene>
<evidence type="ECO:0000256" key="1">
    <source>
        <dbReference type="SAM" id="SignalP"/>
    </source>
</evidence>
<dbReference type="NCBIfam" id="TIGR02595">
    <property type="entry name" value="PEP_CTERM"/>
    <property type="match status" value="1"/>
</dbReference>
<feature type="domain" description="Ice-binding protein C-terminal" evidence="2">
    <location>
        <begin position="245"/>
        <end position="268"/>
    </location>
</feature>
<evidence type="ECO:0000313" key="3">
    <source>
        <dbReference type="EMBL" id="SCZ86766.1"/>
    </source>
</evidence>
<sequence>MNNIIFKSIFSAAFSLFIVSIAFAGTVTLTINPSQGAGVNVTGSLTRGNTAVSDPVSAVTGANGTAEITFGPTVSIEGAMGTIFNVESFTDFEAHVIRKSGDSFRLDSNQIKEVSNEVTSSTELAFGGTSPPFGFSALTASLASQIGLGKAFTFPSFLSDIDNDGFIEDGIDTLFVAINASLFLSTASEFTIGETFLIENGISDLLPGFYFSTTTIDLDDNLGYTGTPIPDGSIVFVSEFISVSTIPEPNTLLLLFISMIAYFGCRRRR</sequence>